<dbReference type="eggNOG" id="COG2208">
    <property type="taxonomic scope" value="Bacteria"/>
</dbReference>
<dbReference type="InterPro" id="IPR001932">
    <property type="entry name" value="PPM-type_phosphatase-like_dom"/>
</dbReference>
<dbReference type="STRING" id="204669.Acid345_3068"/>
<dbReference type="SMART" id="SM00331">
    <property type="entry name" value="PP2C_SIG"/>
    <property type="match status" value="1"/>
</dbReference>
<dbReference type="PANTHER" id="PTHR43156">
    <property type="entry name" value="STAGE II SPORULATION PROTEIN E-RELATED"/>
    <property type="match status" value="1"/>
</dbReference>
<name>Q1IM31_KORVE</name>
<dbReference type="SUPFAM" id="SSF81606">
    <property type="entry name" value="PP2C-like"/>
    <property type="match status" value="1"/>
</dbReference>
<dbReference type="EnsemblBacteria" id="ABF42069">
    <property type="protein sequence ID" value="ABF42069"/>
    <property type="gene ID" value="Acid345_3068"/>
</dbReference>
<dbReference type="AlphaFoldDB" id="Q1IM31"/>
<accession>Q1IM31</accession>
<evidence type="ECO:0000313" key="5">
    <source>
        <dbReference type="Proteomes" id="UP000002432"/>
    </source>
</evidence>
<evidence type="ECO:0000259" key="3">
    <source>
        <dbReference type="SMART" id="SM00331"/>
    </source>
</evidence>
<organism evidence="4 5">
    <name type="scientific">Koribacter versatilis (strain Ellin345)</name>
    <dbReference type="NCBI Taxonomy" id="204669"/>
    <lineage>
        <taxon>Bacteria</taxon>
        <taxon>Pseudomonadati</taxon>
        <taxon>Acidobacteriota</taxon>
        <taxon>Terriglobia</taxon>
        <taxon>Terriglobales</taxon>
        <taxon>Candidatus Korobacteraceae</taxon>
        <taxon>Candidatus Korobacter</taxon>
    </lineage>
</organism>
<dbReference type="Pfam" id="PF01590">
    <property type="entry name" value="GAF"/>
    <property type="match status" value="1"/>
</dbReference>
<evidence type="ECO:0000256" key="1">
    <source>
        <dbReference type="ARBA" id="ARBA00022801"/>
    </source>
</evidence>
<dbReference type="InterPro" id="IPR036457">
    <property type="entry name" value="PPM-type-like_dom_sf"/>
</dbReference>
<keyword evidence="5" id="KW-1185">Reference proteome</keyword>
<dbReference type="EMBL" id="CP000360">
    <property type="protein sequence ID" value="ABF42069.1"/>
    <property type="molecule type" value="Genomic_DNA"/>
</dbReference>
<dbReference type="PANTHER" id="PTHR43156:SF2">
    <property type="entry name" value="STAGE II SPORULATION PROTEIN E"/>
    <property type="match status" value="1"/>
</dbReference>
<dbReference type="eggNOG" id="COG2203">
    <property type="taxonomic scope" value="Bacteria"/>
</dbReference>
<proteinExistence type="predicted"/>
<feature type="domain" description="GAF" evidence="2">
    <location>
        <begin position="194"/>
        <end position="341"/>
    </location>
</feature>
<dbReference type="InterPro" id="IPR003018">
    <property type="entry name" value="GAF"/>
</dbReference>
<dbReference type="InterPro" id="IPR029016">
    <property type="entry name" value="GAF-like_dom_sf"/>
</dbReference>
<dbReference type="Pfam" id="PF07228">
    <property type="entry name" value="SpoIIE"/>
    <property type="match status" value="1"/>
</dbReference>
<dbReference type="GO" id="GO:0016791">
    <property type="term" value="F:phosphatase activity"/>
    <property type="evidence" value="ECO:0007669"/>
    <property type="project" value="TreeGrafter"/>
</dbReference>
<evidence type="ECO:0000259" key="2">
    <source>
        <dbReference type="SMART" id="SM00065"/>
    </source>
</evidence>
<evidence type="ECO:0000313" key="4">
    <source>
        <dbReference type="EMBL" id="ABF42069.1"/>
    </source>
</evidence>
<dbReference type="Gene3D" id="3.60.40.10">
    <property type="entry name" value="PPM-type phosphatase domain"/>
    <property type="match status" value="1"/>
</dbReference>
<dbReference type="KEGG" id="aba:Acid345_3068"/>
<dbReference type="HOGENOM" id="CLU_000445_43_6_0"/>
<dbReference type="SMART" id="SM00065">
    <property type="entry name" value="GAF"/>
    <property type="match status" value="1"/>
</dbReference>
<dbReference type="SUPFAM" id="SSF55781">
    <property type="entry name" value="GAF domain-like"/>
    <property type="match status" value="2"/>
</dbReference>
<sequence>MAARPRSPKGFFVTATGTVPSGQQDDLLQAFATAITHITAPRSQNDLISQISTLMVANFGAARSELWLHDGSDNLNLASAAGAAAEHNMLRMSVEGNPIGQAFTERKQISAQEPTSTLAYVSVHPLVNCNQCLGVVVNAAQNPPSDEQRGWWQTFADASAIALHQMFASEDSQKTITQLSLLFEATRLLNSTLDLAELLELIMKIARTEVKADRGSVFLVDKAHKELWSIVASGLEHQELRVPFGRGVAGRVAETGEVINVADAYTLPFFDRSFDQKTGYTTKSLLCLPIRHHNNEIVGVLQLLNQSTHGRFTPEDQEFLTKLTGHMAMALENARLHREALEKQRMERDLAVARNIQRSLLPEAPPVVPGYDIAVINHMCYEVGGDYYDFLNLGPQTLLIVVADVEGKGVSSALVMSNLQATLRALVMHLHSLEVLTISLNEMIFNDTKSEKFLSIFLGLVDIRRGGLHYINAGHVPPILVKGATGEFKTLEDGGTVIGLFPDAEYNRGSAKLEPGDILVCCTDGIEEASNTEDEEYGTERLAEAVARHRSKHAKEIVEAVLEEVTAFSVGGKNIDDKVLMVMKVTTDGKFDQANAAGEKQLVKEPVLPRHR</sequence>
<protein>
    <submittedName>
        <fullName evidence="4">Serine phosphatase</fullName>
    </submittedName>
</protein>
<dbReference type="Proteomes" id="UP000002432">
    <property type="component" value="Chromosome"/>
</dbReference>
<keyword evidence="1" id="KW-0378">Hydrolase</keyword>
<gene>
    <name evidence="4" type="ordered locus">Acid345_3068</name>
</gene>
<dbReference type="InterPro" id="IPR052016">
    <property type="entry name" value="Bact_Sigma-Reg"/>
</dbReference>
<dbReference type="Gene3D" id="3.30.450.40">
    <property type="match status" value="2"/>
</dbReference>
<feature type="domain" description="PPM-type phosphatase" evidence="3">
    <location>
        <begin position="371"/>
        <end position="585"/>
    </location>
</feature>
<reference evidence="4 5" key="1">
    <citation type="journal article" date="2009" name="Appl. Environ. Microbiol.">
        <title>Three genomes from the phylum Acidobacteria provide insight into the lifestyles of these microorganisms in soils.</title>
        <authorList>
            <person name="Ward N.L."/>
            <person name="Challacombe J.F."/>
            <person name="Janssen P.H."/>
            <person name="Henrissat B."/>
            <person name="Coutinho P.M."/>
            <person name="Wu M."/>
            <person name="Xie G."/>
            <person name="Haft D.H."/>
            <person name="Sait M."/>
            <person name="Badger J."/>
            <person name="Barabote R.D."/>
            <person name="Bradley B."/>
            <person name="Brettin T.S."/>
            <person name="Brinkac L.M."/>
            <person name="Bruce D."/>
            <person name="Creasy T."/>
            <person name="Daugherty S.C."/>
            <person name="Davidsen T.M."/>
            <person name="DeBoy R.T."/>
            <person name="Detter J.C."/>
            <person name="Dodson R.J."/>
            <person name="Durkin A.S."/>
            <person name="Ganapathy A."/>
            <person name="Gwinn-Giglio M."/>
            <person name="Han C.S."/>
            <person name="Khouri H."/>
            <person name="Kiss H."/>
            <person name="Kothari S.P."/>
            <person name="Madupu R."/>
            <person name="Nelson K.E."/>
            <person name="Nelson W.C."/>
            <person name="Paulsen I."/>
            <person name="Penn K."/>
            <person name="Ren Q."/>
            <person name="Rosovitz M.J."/>
            <person name="Selengut J.D."/>
            <person name="Shrivastava S."/>
            <person name="Sullivan S.A."/>
            <person name="Tapia R."/>
            <person name="Thompson L.S."/>
            <person name="Watkins K.L."/>
            <person name="Yang Q."/>
            <person name="Yu C."/>
            <person name="Zafar N."/>
            <person name="Zhou L."/>
            <person name="Kuske C.R."/>
        </authorList>
    </citation>
    <scope>NUCLEOTIDE SEQUENCE [LARGE SCALE GENOMIC DNA]</scope>
    <source>
        <strain evidence="4 5">Ellin345</strain>
    </source>
</reference>